<dbReference type="InterPro" id="IPR011989">
    <property type="entry name" value="ARM-like"/>
</dbReference>
<feature type="domain" description="Poly A polymerase head" evidence="7">
    <location>
        <begin position="39"/>
        <end position="184"/>
    </location>
</feature>
<dbReference type="GeneID" id="19326170"/>
<dbReference type="InterPro" id="IPR016024">
    <property type="entry name" value="ARM-type_fold"/>
</dbReference>
<sequence length="987" mass="109657">MATVQLNLREKQLKGLLLDVAAYIDKAGGKAPNEPVVLRWAGGWVRDKLLGIQSHDIDTAINSMTGFAFASKLREFCDKPENVEKHSIGPTDIGNLHKIAQNPEKSKHLETVTTRILGFDVDFVNLRKETYAEDSRNPQMEFGTAEEDALRRDATVNALFYNLNTGEVEDLTGGLPDMDAKLIRTPMEPFQTFMDDPLRVLRLIRFASRLTFSIDPEAERVMGDPRVLEALRLKISRERVGVEVEKMLTGQHPCDALRLIDRLGLYHTIFTDSADTEMPQPDITSWSRAYNCLDDLETHKSPRSIYELLVTSEEARHFAWNLAAIIPWVQIPDPPAPKSGKLPTPYATTAAREGIKAPNKLSDIITAACRNREKILELKSLVNEKNAKMNERDRYGMAIREWDARGGHWRLQVLAALLFDVLTRPVATPTTSSNGEETKRKPFAGLEELLSEWQELLDHLQELDVMDAPSIKRLIDGRQLSQALGIKPGKWMTAAMDAIDVPDEFSCRELVEHLVKPDAPGKRKYIAALAACLHHESRVRSEEDDDAAIETISDFAATSIAPVAGASELDDQGSPDPESIDANSRLLAPYGLSVLHALTKHGDAKLSDEALLTVVAFTHAGDPFGSNEGIATMADDIIELQFCRPDLDFEIFVVDTILKGYLRPLFSKSKPASVTASGRKAEFPEEAGVHRGLEQETPQAKPWKFSDLRAIPAFQWAVSVAFKKIVSKQWPLFVPVLVTMLEETATPIRVRGLTILGEFLKKLPNDTLKNTGLHSVFEQAVLPTLLFLPSLTPEKESVQLLEPAYESLLTLAWKLGKEDKLKLLDKVMRDGIFAGYFHSKEQVRIVEILVQKAGKVVTAMGLVAVKHMKDLMPIYSTIMTDPFALSYPPLLLAAIESLQSTIAICWPRIAQSPTQDEIIKILVVCWLNVHDDKAAKTPGEIDDALIKTASMLSEALKSAKVDPAEKIAPLIAKEPLLEGLFKGFLTK</sequence>
<dbReference type="Pfam" id="PF12627">
    <property type="entry name" value="PolyA_pol_RNAbd"/>
    <property type="match status" value="1"/>
</dbReference>
<dbReference type="eggNOG" id="KOG2159">
    <property type="taxonomic scope" value="Eukaryota"/>
</dbReference>
<dbReference type="HOGENOM" id="CLU_011026_0_0_1"/>
<dbReference type="SUPFAM" id="SSF48371">
    <property type="entry name" value="ARM repeat"/>
    <property type="match status" value="1"/>
</dbReference>
<evidence type="ECO:0000313" key="10">
    <source>
        <dbReference type="Proteomes" id="UP000014074"/>
    </source>
</evidence>
<dbReference type="GO" id="GO:0110078">
    <property type="term" value="C:TTT Hsp90 cochaperone complex"/>
    <property type="evidence" value="ECO:0007669"/>
    <property type="project" value="InterPro"/>
</dbReference>
<evidence type="ECO:0000259" key="8">
    <source>
        <dbReference type="Pfam" id="PF12627"/>
    </source>
</evidence>
<dbReference type="Pfam" id="PF01743">
    <property type="entry name" value="PolyA_pol"/>
    <property type="match status" value="1"/>
</dbReference>
<dbReference type="SUPFAM" id="SSF81891">
    <property type="entry name" value="Poly A polymerase C-terminal region-like"/>
    <property type="match status" value="1"/>
</dbReference>
<evidence type="ECO:0000256" key="1">
    <source>
        <dbReference type="ARBA" id="ARBA00007265"/>
    </source>
</evidence>
<dbReference type="GO" id="GO:0001680">
    <property type="term" value="P:tRNA 3'-terminal CCA addition"/>
    <property type="evidence" value="ECO:0007669"/>
    <property type="project" value="TreeGrafter"/>
</dbReference>
<dbReference type="CDD" id="cd05398">
    <property type="entry name" value="NT_ClassII-CCAase"/>
    <property type="match status" value="1"/>
</dbReference>
<dbReference type="KEGG" id="tmn:UCRPA7_560"/>
<feature type="domain" description="tRNA nucleotidyltransferase/poly(A) polymerase RNA and SrmB- binding" evidence="8">
    <location>
        <begin position="234"/>
        <end position="270"/>
    </location>
</feature>
<dbReference type="GO" id="GO:0000166">
    <property type="term" value="F:nucleotide binding"/>
    <property type="evidence" value="ECO:0007669"/>
    <property type="project" value="UniProtKB-KW"/>
</dbReference>
<dbReference type="Gene3D" id="1.25.10.10">
    <property type="entry name" value="Leucine-rich Repeat Variant"/>
    <property type="match status" value="1"/>
</dbReference>
<dbReference type="SUPFAM" id="SSF81301">
    <property type="entry name" value="Nucleotidyltransferase"/>
    <property type="match status" value="1"/>
</dbReference>
<name>R8BWR9_PHAM7</name>
<dbReference type="EMBL" id="KB932812">
    <property type="protein sequence ID" value="EOO03798.1"/>
    <property type="molecule type" value="Genomic_DNA"/>
</dbReference>
<dbReference type="GO" id="GO:0005739">
    <property type="term" value="C:mitochondrion"/>
    <property type="evidence" value="ECO:0007669"/>
    <property type="project" value="UniProtKB-ARBA"/>
</dbReference>
<evidence type="ECO:0000256" key="6">
    <source>
        <dbReference type="RuleBase" id="RU003953"/>
    </source>
</evidence>
<keyword evidence="10" id="KW-1185">Reference proteome</keyword>
<evidence type="ECO:0000256" key="2">
    <source>
        <dbReference type="ARBA" id="ARBA00022679"/>
    </source>
</evidence>
<dbReference type="Pfam" id="PF10521">
    <property type="entry name" value="Tti2"/>
    <property type="match status" value="1"/>
</dbReference>
<organism evidence="9 10">
    <name type="scientific">Phaeoacremonium minimum (strain UCR-PA7)</name>
    <name type="common">Esca disease fungus</name>
    <name type="synonym">Togninia minima</name>
    <dbReference type="NCBI Taxonomy" id="1286976"/>
    <lineage>
        <taxon>Eukaryota</taxon>
        <taxon>Fungi</taxon>
        <taxon>Dikarya</taxon>
        <taxon>Ascomycota</taxon>
        <taxon>Pezizomycotina</taxon>
        <taxon>Sordariomycetes</taxon>
        <taxon>Sordariomycetidae</taxon>
        <taxon>Togniniales</taxon>
        <taxon>Togniniaceae</taxon>
        <taxon>Phaeoacremonium</taxon>
    </lineage>
</organism>
<dbReference type="FunFam" id="3.30.460.10:FF:000019">
    <property type="entry name" value="tRNA nucleotidyltransferase cca2"/>
    <property type="match status" value="1"/>
</dbReference>
<dbReference type="Proteomes" id="UP000014074">
    <property type="component" value="Unassembled WGS sequence"/>
</dbReference>
<accession>R8BWR9</accession>
<reference evidence="10" key="1">
    <citation type="journal article" date="2013" name="Genome Announc.">
        <title>Draft genome sequence of the ascomycete Phaeoacremonium aleophilum strain UCR-PA7, a causal agent of the esca disease complex in grapevines.</title>
        <authorList>
            <person name="Blanco-Ulate B."/>
            <person name="Rolshausen P."/>
            <person name="Cantu D."/>
        </authorList>
    </citation>
    <scope>NUCLEOTIDE SEQUENCE [LARGE SCALE GENOMIC DNA]</scope>
    <source>
        <strain evidence="10">UCR-PA7</strain>
    </source>
</reference>
<dbReference type="RefSeq" id="XP_007911345.1">
    <property type="nucleotide sequence ID" value="XM_007913154.1"/>
</dbReference>
<comment type="similarity">
    <text evidence="1 6">Belongs to the tRNA nucleotidyltransferase/poly(A) polymerase family.</text>
</comment>
<keyword evidence="3" id="KW-0547">Nucleotide-binding</keyword>
<dbReference type="InterPro" id="IPR032828">
    <property type="entry name" value="PolyA_RNA-bd"/>
</dbReference>
<evidence type="ECO:0000313" key="9">
    <source>
        <dbReference type="EMBL" id="EOO03798.1"/>
    </source>
</evidence>
<evidence type="ECO:0000256" key="3">
    <source>
        <dbReference type="ARBA" id="ARBA00022741"/>
    </source>
</evidence>
<dbReference type="PANTHER" id="PTHR13734:SF5">
    <property type="entry name" value="CCA TRNA NUCLEOTIDYLTRANSFERASE, MITOCHONDRIAL"/>
    <property type="match status" value="1"/>
</dbReference>
<gene>
    <name evidence="9" type="ORF">UCRPA7_560</name>
</gene>
<evidence type="ECO:0000259" key="7">
    <source>
        <dbReference type="Pfam" id="PF01743"/>
    </source>
</evidence>
<evidence type="ECO:0000256" key="5">
    <source>
        <dbReference type="ARBA" id="ARBA00034736"/>
    </source>
</evidence>
<dbReference type="GO" id="GO:0003723">
    <property type="term" value="F:RNA binding"/>
    <property type="evidence" value="ECO:0007669"/>
    <property type="project" value="UniProtKB-KW"/>
</dbReference>
<protein>
    <submittedName>
        <fullName evidence="9">Putative poly polymerase protein</fullName>
    </submittedName>
</protein>
<dbReference type="AlphaFoldDB" id="R8BWR9"/>
<keyword evidence="4 6" id="KW-0694">RNA-binding</keyword>
<dbReference type="Gene3D" id="1.10.3090.10">
    <property type="entry name" value="cca-adding enzyme, domain 2"/>
    <property type="match status" value="1"/>
</dbReference>
<proteinExistence type="inferred from homology"/>
<dbReference type="InterPro" id="IPR002646">
    <property type="entry name" value="PolA_pol_head_dom"/>
</dbReference>
<dbReference type="GO" id="GO:0052927">
    <property type="term" value="F:CC tRNA cytidylyltransferase activity"/>
    <property type="evidence" value="ECO:0007669"/>
    <property type="project" value="TreeGrafter"/>
</dbReference>
<dbReference type="InterPro" id="IPR043519">
    <property type="entry name" value="NT_sf"/>
</dbReference>
<evidence type="ECO:0000256" key="4">
    <source>
        <dbReference type="ARBA" id="ARBA00022884"/>
    </source>
</evidence>
<dbReference type="PANTHER" id="PTHR13734">
    <property type="entry name" value="TRNA-NUCLEOTIDYLTRANSFERASE"/>
    <property type="match status" value="1"/>
</dbReference>
<dbReference type="InterPro" id="IPR018870">
    <property type="entry name" value="Tti2"/>
</dbReference>
<dbReference type="Gene3D" id="3.30.460.10">
    <property type="entry name" value="Beta Polymerase, domain 2"/>
    <property type="match status" value="1"/>
</dbReference>
<dbReference type="OrthoDB" id="445712at2759"/>
<dbReference type="GO" id="GO:0052929">
    <property type="term" value="F:ATP:3'-cytidine-cytidine-tRNA adenylyltransferase activity"/>
    <property type="evidence" value="ECO:0007669"/>
    <property type="project" value="TreeGrafter"/>
</dbReference>
<comment type="similarity">
    <text evidence="5">Belongs to the TTI2 family.</text>
</comment>
<keyword evidence="2 6" id="KW-0808">Transferase</keyword>